<reference evidence="1 2" key="1">
    <citation type="journal article" date="2022" name="New Phytol.">
        <title>Ecological generalism drives hyperdiversity of secondary metabolite gene clusters in xylarialean endophytes.</title>
        <authorList>
            <person name="Franco M.E.E."/>
            <person name="Wisecaver J.H."/>
            <person name="Arnold A.E."/>
            <person name="Ju Y.M."/>
            <person name="Slot J.C."/>
            <person name="Ahrendt S."/>
            <person name="Moore L.P."/>
            <person name="Eastman K.E."/>
            <person name="Scott K."/>
            <person name="Konkel Z."/>
            <person name="Mondo S.J."/>
            <person name="Kuo A."/>
            <person name="Hayes R.D."/>
            <person name="Haridas S."/>
            <person name="Andreopoulos B."/>
            <person name="Riley R."/>
            <person name="LaButti K."/>
            <person name="Pangilinan J."/>
            <person name="Lipzen A."/>
            <person name="Amirebrahimi M."/>
            <person name="Yan J."/>
            <person name="Adam C."/>
            <person name="Keymanesh K."/>
            <person name="Ng V."/>
            <person name="Louie K."/>
            <person name="Northen T."/>
            <person name="Drula E."/>
            <person name="Henrissat B."/>
            <person name="Hsieh H.M."/>
            <person name="Youens-Clark K."/>
            <person name="Lutzoni F."/>
            <person name="Miadlikowska J."/>
            <person name="Eastwood D.C."/>
            <person name="Hamelin R.C."/>
            <person name="Grigoriev I.V."/>
            <person name="U'Ren J.M."/>
        </authorList>
    </citation>
    <scope>NUCLEOTIDE SEQUENCE [LARGE SCALE GENOMIC DNA]</scope>
    <source>
        <strain evidence="1 2">ER1909</strain>
    </source>
</reference>
<dbReference type="Proteomes" id="UP001497680">
    <property type="component" value="Unassembled WGS sequence"/>
</dbReference>
<evidence type="ECO:0000313" key="2">
    <source>
        <dbReference type="Proteomes" id="UP001497680"/>
    </source>
</evidence>
<organism evidence="1 2">
    <name type="scientific">Hypoxylon rubiginosum</name>
    <dbReference type="NCBI Taxonomy" id="110542"/>
    <lineage>
        <taxon>Eukaryota</taxon>
        <taxon>Fungi</taxon>
        <taxon>Dikarya</taxon>
        <taxon>Ascomycota</taxon>
        <taxon>Pezizomycotina</taxon>
        <taxon>Sordariomycetes</taxon>
        <taxon>Xylariomycetidae</taxon>
        <taxon>Xylariales</taxon>
        <taxon>Hypoxylaceae</taxon>
        <taxon>Hypoxylon</taxon>
    </lineage>
</organism>
<proteinExistence type="predicted"/>
<gene>
    <name evidence="1" type="ORF">F4821DRAFT_247789</name>
</gene>
<sequence>MLCDKTGEDEIFEDDDPNGNDIISHLEGIKEFLRQGAPMASLRRDLERFITSHSEDAEDDQGDTPATHSECDSQYQVSTEFPFYFMTLPLLVDHVLGKFSFLITEPPITVNKTRVRWTCDCGKRLFDDYEEREEGYVEKIQRDLQHNNIIAGQKPLQGAIAAGTQAIRETAKLVVDGISILLKAAGVRLRRGSKSVLPLNGTSPLGVAHNSNQNDLYVLLCVDENRITPLHQKQVGCISTDRDLFLSLRSVYFNEKTRRHWLTLRTLEWVHLTRFTVDMTKHTDTHAHRNSCESECVCLPPIDKVGSEYKCEPAPKEPGTRPAIGHNRLTHYLLHPEAIDAKQSSMLYQIPKRMGGPLKPPPDKEMIGWGLHLQEGWHWNTIWILLAMVAFPSLLFGIVWSVAQKDIQGGFTISGYMISLGSLGVGYLGVRDMRY</sequence>
<dbReference type="EMBL" id="MU394378">
    <property type="protein sequence ID" value="KAI6082098.1"/>
    <property type="molecule type" value="Genomic_DNA"/>
</dbReference>
<name>A0ACC0CNW9_9PEZI</name>
<keyword evidence="2" id="KW-1185">Reference proteome</keyword>
<comment type="caution">
    <text evidence="1">The sequence shown here is derived from an EMBL/GenBank/DDBJ whole genome shotgun (WGS) entry which is preliminary data.</text>
</comment>
<accession>A0ACC0CNW9</accession>
<protein>
    <submittedName>
        <fullName evidence="1">Uncharacterized protein</fullName>
    </submittedName>
</protein>
<evidence type="ECO:0000313" key="1">
    <source>
        <dbReference type="EMBL" id="KAI6082098.1"/>
    </source>
</evidence>